<proteinExistence type="predicted"/>
<keyword evidence="2" id="KW-1185">Reference proteome</keyword>
<organism evidence="1 2">
    <name type="scientific">Halocaridina rubra</name>
    <name type="common">Hawaiian red shrimp</name>
    <dbReference type="NCBI Taxonomy" id="373956"/>
    <lineage>
        <taxon>Eukaryota</taxon>
        <taxon>Metazoa</taxon>
        <taxon>Ecdysozoa</taxon>
        <taxon>Arthropoda</taxon>
        <taxon>Crustacea</taxon>
        <taxon>Multicrustacea</taxon>
        <taxon>Malacostraca</taxon>
        <taxon>Eumalacostraca</taxon>
        <taxon>Eucarida</taxon>
        <taxon>Decapoda</taxon>
        <taxon>Pleocyemata</taxon>
        <taxon>Caridea</taxon>
        <taxon>Atyoidea</taxon>
        <taxon>Atyidae</taxon>
        <taxon>Halocaridina</taxon>
    </lineage>
</organism>
<sequence length="95" mass="11379">MAEVFFSIASGEMKKKNEDTQLIRIYFLEQSIRKEQQEQRTIFAKGMTHLDYWQEEILKTYRHPAANLRQLYVVTGHSHHPIWLLFQLVLDTTQN</sequence>
<comment type="caution">
    <text evidence="1">The sequence shown here is derived from an EMBL/GenBank/DDBJ whole genome shotgun (WGS) entry which is preliminary data.</text>
</comment>
<dbReference type="AlphaFoldDB" id="A0AAN8XEV4"/>
<protein>
    <submittedName>
        <fullName evidence="1">Uncharacterized protein</fullName>
    </submittedName>
</protein>
<evidence type="ECO:0000313" key="2">
    <source>
        <dbReference type="Proteomes" id="UP001381693"/>
    </source>
</evidence>
<gene>
    <name evidence="1" type="ORF">SK128_018038</name>
</gene>
<name>A0AAN8XEV4_HALRR</name>
<reference evidence="1 2" key="1">
    <citation type="submission" date="2023-11" db="EMBL/GenBank/DDBJ databases">
        <title>Halocaridina rubra genome assembly.</title>
        <authorList>
            <person name="Smith C."/>
        </authorList>
    </citation>
    <scope>NUCLEOTIDE SEQUENCE [LARGE SCALE GENOMIC DNA]</scope>
    <source>
        <strain evidence="1">EP-1</strain>
        <tissue evidence="1">Whole</tissue>
    </source>
</reference>
<dbReference type="EMBL" id="JAXCGZ010009510">
    <property type="protein sequence ID" value="KAK7076924.1"/>
    <property type="molecule type" value="Genomic_DNA"/>
</dbReference>
<dbReference type="Proteomes" id="UP001381693">
    <property type="component" value="Unassembled WGS sequence"/>
</dbReference>
<evidence type="ECO:0000313" key="1">
    <source>
        <dbReference type="EMBL" id="KAK7076924.1"/>
    </source>
</evidence>
<accession>A0AAN8XEV4</accession>